<evidence type="ECO:0000313" key="2">
    <source>
        <dbReference type="EMBL" id="KAH9311280.1"/>
    </source>
</evidence>
<evidence type="ECO:0000259" key="1">
    <source>
        <dbReference type="Pfam" id="PF04765"/>
    </source>
</evidence>
<dbReference type="InterPro" id="IPR048354">
    <property type="entry name" value="TOD1_MUCI70_glycTrfase_dom"/>
</dbReference>
<dbReference type="AlphaFoldDB" id="A0AA38FWT8"/>
<feature type="domain" description="TOD1/MUCI70 glycosyltransferase-like" evidence="1">
    <location>
        <begin position="117"/>
        <end position="425"/>
    </location>
</feature>
<comment type="caution">
    <text evidence="2">The sequence shown here is derived from an EMBL/GenBank/DDBJ whole genome shotgun (WGS) entry which is preliminary data.</text>
</comment>
<proteinExistence type="predicted"/>
<evidence type="ECO:0000313" key="3">
    <source>
        <dbReference type="Proteomes" id="UP000824469"/>
    </source>
</evidence>
<dbReference type="OMA" id="YWTVLKE"/>
<feature type="non-terminal residue" evidence="2">
    <location>
        <position position="1"/>
    </location>
</feature>
<accession>A0AA38FWT8</accession>
<reference evidence="2 3" key="1">
    <citation type="journal article" date="2021" name="Nat. Plants">
        <title>The Taxus genome provides insights into paclitaxel biosynthesis.</title>
        <authorList>
            <person name="Xiong X."/>
            <person name="Gou J."/>
            <person name="Liao Q."/>
            <person name="Li Y."/>
            <person name="Zhou Q."/>
            <person name="Bi G."/>
            <person name="Li C."/>
            <person name="Du R."/>
            <person name="Wang X."/>
            <person name="Sun T."/>
            <person name="Guo L."/>
            <person name="Liang H."/>
            <person name="Lu P."/>
            <person name="Wu Y."/>
            <person name="Zhang Z."/>
            <person name="Ro D.K."/>
            <person name="Shang Y."/>
            <person name="Huang S."/>
            <person name="Yan J."/>
        </authorList>
    </citation>
    <scope>NUCLEOTIDE SEQUENCE [LARGE SCALE GENOMIC DNA]</scope>
    <source>
        <strain evidence="2">Ta-2019</strain>
    </source>
</reference>
<dbReference type="PANTHER" id="PTHR12956">
    <property type="entry name" value="ALKALINE CERAMIDASE-RELATED"/>
    <property type="match status" value="1"/>
</dbReference>
<name>A0AA38FWT8_TAXCH</name>
<dbReference type="EMBL" id="JAHRHJ020000006">
    <property type="protein sequence ID" value="KAH9311280.1"/>
    <property type="molecule type" value="Genomic_DNA"/>
</dbReference>
<keyword evidence="3" id="KW-1185">Reference proteome</keyword>
<gene>
    <name evidence="2" type="ORF">KI387_026315</name>
</gene>
<protein>
    <recommendedName>
        <fullName evidence="1">TOD1/MUCI70 glycosyltransferase-like domain-containing protein</fullName>
    </recommendedName>
</protein>
<dbReference type="PANTHER" id="PTHR12956:SF13">
    <property type="entry name" value="ALKALINE CERAMIDASE TOD1"/>
    <property type="match status" value="1"/>
</dbReference>
<dbReference type="InterPro" id="IPR006852">
    <property type="entry name" value="TOD1_MUCI70"/>
</dbReference>
<sequence>DGKKCETGKVCVKVKMTLIVNHTNTHWVSNTDFNLDCLLNNFLSLIPLFRNQISGVELESELPWPLFIYPPQYGAEKYLLRRATILTNRSCHLYSHTSAAEVLRQIENADFNENSSLKFLKIEQGMNGSSSMRGNFGGNLDPENRKQYFNMSDGIEMPCGFVNYPSPGFRVSAADREAMESCRGLVLISAIFGGYDRLRQPKRVRRITAENVCFFMFVDNPSLEKLAGYGIEPDESQKIGLWRIVLAEDLPYEEHVMNGLIPKYLPHRLFPNCMYTIWMDAKIQLAVDPLLMLENLLIKQNAEIALSRHPYNVHTMEEAIFTVRWRKWNKEAVRLQMEDYCAQGLQPWSSKKLPYITDVGDSALILRKQSIPAKVFSCLVFNEIQVFNPRDQLAFAFVRDMMNPKLKIHMFSPNVFNTVTNEYRHSVHGRTTLEQGIFMGRESTPCQSYLDIMWNISF</sequence>
<organism evidence="2 3">
    <name type="scientific">Taxus chinensis</name>
    <name type="common">Chinese yew</name>
    <name type="synonym">Taxus wallichiana var. chinensis</name>
    <dbReference type="NCBI Taxonomy" id="29808"/>
    <lineage>
        <taxon>Eukaryota</taxon>
        <taxon>Viridiplantae</taxon>
        <taxon>Streptophyta</taxon>
        <taxon>Embryophyta</taxon>
        <taxon>Tracheophyta</taxon>
        <taxon>Spermatophyta</taxon>
        <taxon>Pinopsida</taxon>
        <taxon>Pinidae</taxon>
        <taxon>Conifers II</taxon>
        <taxon>Cupressales</taxon>
        <taxon>Taxaceae</taxon>
        <taxon>Taxus</taxon>
    </lineage>
</organism>
<dbReference type="Proteomes" id="UP000824469">
    <property type="component" value="Unassembled WGS sequence"/>
</dbReference>
<dbReference type="Pfam" id="PF04765">
    <property type="entry name" value="TOD1_MUCI70"/>
    <property type="match status" value="1"/>
</dbReference>